<evidence type="ECO:0000256" key="4">
    <source>
        <dbReference type="ARBA" id="ARBA00022679"/>
    </source>
</evidence>
<feature type="domain" description="CHASE" evidence="11">
    <location>
        <begin position="125"/>
        <end position="208"/>
    </location>
</feature>
<dbReference type="CDD" id="cd00082">
    <property type="entry name" value="HisKA"/>
    <property type="match status" value="1"/>
</dbReference>
<reference evidence="12 13" key="1">
    <citation type="submission" date="2018-02" db="EMBL/GenBank/DDBJ databases">
        <title>novel marine gammaproteobacteria from coastal saline agro ecosystem.</title>
        <authorList>
            <person name="Krishnan R."/>
            <person name="Ramesh Kumar N."/>
        </authorList>
    </citation>
    <scope>NUCLEOTIDE SEQUENCE [LARGE SCALE GENOMIC DNA]</scope>
    <source>
        <strain evidence="12 13">228</strain>
    </source>
</reference>
<keyword evidence="4" id="KW-0808">Transferase</keyword>
<evidence type="ECO:0000313" key="12">
    <source>
        <dbReference type="EMBL" id="PPC75611.1"/>
    </source>
</evidence>
<sequence length="668" mass="74598">MSHQASPAFQSRLNPPRARLPWYSGGWQALLVLILMLAVSEFILHQQRQQYHNEQRQELLVSLGQLRTLIDTELNSNLYLASGLVSYLRAQNGKYDQDTLEPWIRGLLEQGKYIRNIGIAPENRISYVYPLKGNEQAIGLFYPNIANQWPSVARAIRLRRAILAGPVILRQGGQGLIFRAPVFLDNGNYWGIVSTVLNADAVQTSLRQAATQLHISYALRNLDEDGHPQLTNNTELPEAEAVSNDIVTAGTHWRLLVAPRNGTAILDQRLGYSIAITVSLLTALLLLNLCRAYRRQTMILQALAESQQRFAGAFETAPQGMALLSPQGQLMECNTTLCQLLGQSANSLGGQSLLELTHPLDQPVSKQMLHALRKGQQRNYQQEKRYRRADGGWIDVWESAAIVNCTSGADYLILQIQDLTEFKRMERIKSDFIATISHELRTPLTAIVGAIDLVRAGVVGDNPAQLTAMLDIAHDNSQRLTLLIDDLLDMDKLRRGQMRFELRPQRLQPLLENAVTLNQSLLKEFPVQFQLLNHTDVEVEVDSQRLLQVIGNYLSNAAKFSPAQGVIEIESEIYPHRVRVKVRDFGPGVPASFHAHIFQQFSQADSSSRRQQGGTGLGLAICKELIRHMGGDVGFDSIEGLGACFWFELPILVRTDPETPQQHQGAAA</sequence>
<dbReference type="SMART" id="SM00086">
    <property type="entry name" value="PAC"/>
    <property type="match status" value="1"/>
</dbReference>
<dbReference type="SMART" id="SM00387">
    <property type="entry name" value="HATPase_c"/>
    <property type="match status" value="1"/>
</dbReference>
<dbReference type="SUPFAM" id="SSF55874">
    <property type="entry name" value="ATPase domain of HSP90 chaperone/DNA topoisomerase II/histidine kinase"/>
    <property type="match status" value="1"/>
</dbReference>
<keyword evidence="7 8" id="KW-0472">Membrane</keyword>
<evidence type="ECO:0000256" key="6">
    <source>
        <dbReference type="ARBA" id="ARBA00023012"/>
    </source>
</evidence>
<keyword evidence="8" id="KW-0812">Transmembrane</keyword>
<feature type="domain" description="Histidine kinase" evidence="9">
    <location>
        <begin position="435"/>
        <end position="653"/>
    </location>
</feature>
<evidence type="ECO:0000259" key="10">
    <source>
        <dbReference type="PROSITE" id="PS50112"/>
    </source>
</evidence>
<dbReference type="PROSITE" id="PS50109">
    <property type="entry name" value="HIS_KIN"/>
    <property type="match status" value="1"/>
</dbReference>
<dbReference type="Proteomes" id="UP000238196">
    <property type="component" value="Unassembled WGS sequence"/>
</dbReference>
<dbReference type="PRINTS" id="PR00344">
    <property type="entry name" value="BCTRLSENSOR"/>
</dbReference>
<dbReference type="Gene3D" id="3.30.450.20">
    <property type="entry name" value="PAS domain"/>
    <property type="match status" value="1"/>
</dbReference>
<dbReference type="Pfam" id="PF03924">
    <property type="entry name" value="CHASE"/>
    <property type="match status" value="1"/>
</dbReference>
<dbReference type="NCBIfam" id="TIGR00229">
    <property type="entry name" value="sensory_box"/>
    <property type="match status" value="1"/>
</dbReference>
<dbReference type="InterPro" id="IPR003661">
    <property type="entry name" value="HisK_dim/P_dom"/>
</dbReference>
<evidence type="ECO:0000259" key="11">
    <source>
        <dbReference type="PROSITE" id="PS50839"/>
    </source>
</evidence>
<dbReference type="SUPFAM" id="SSF55785">
    <property type="entry name" value="PYP-like sensor domain (PAS domain)"/>
    <property type="match status" value="1"/>
</dbReference>
<accession>A0A2S5KLB1</accession>
<evidence type="ECO:0000256" key="3">
    <source>
        <dbReference type="ARBA" id="ARBA00022553"/>
    </source>
</evidence>
<dbReference type="Gene3D" id="3.30.565.10">
    <property type="entry name" value="Histidine kinase-like ATPase, C-terminal domain"/>
    <property type="match status" value="1"/>
</dbReference>
<dbReference type="GO" id="GO:0000155">
    <property type="term" value="F:phosphorelay sensor kinase activity"/>
    <property type="evidence" value="ECO:0007669"/>
    <property type="project" value="InterPro"/>
</dbReference>
<dbReference type="AlphaFoldDB" id="A0A2S5KLB1"/>
<dbReference type="Pfam" id="PF08447">
    <property type="entry name" value="PAS_3"/>
    <property type="match status" value="1"/>
</dbReference>
<dbReference type="InterPro" id="IPR035965">
    <property type="entry name" value="PAS-like_dom_sf"/>
</dbReference>
<dbReference type="PROSITE" id="PS50112">
    <property type="entry name" value="PAS"/>
    <property type="match status" value="1"/>
</dbReference>
<comment type="caution">
    <text evidence="12">The sequence shown here is derived from an EMBL/GenBank/DDBJ whole genome shotgun (WGS) entry which is preliminary data.</text>
</comment>
<dbReference type="PROSITE" id="PS50839">
    <property type="entry name" value="CHASE"/>
    <property type="match status" value="1"/>
</dbReference>
<dbReference type="Pfam" id="PF00512">
    <property type="entry name" value="HisKA"/>
    <property type="match status" value="1"/>
</dbReference>
<keyword evidence="6" id="KW-0902">Two-component regulatory system</keyword>
<dbReference type="InterPro" id="IPR033749">
    <property type="entry name" value="Polyprenyl_synt_CS"/>
</dbReference>
<evidence type="ECO:0000256" key="8">
    <source>
        <dbReference type="SAM" id="Phobius"/>
    </source>
</evidence>
<dbReference type="InterPro" id="IPR036097">
    <property type="entry name" value="HisK_dim/P_sf"/>
</dbReference>
<dbReference type="OrthoDB" id="5298317at2"/>
<dbReference type="InterPro" id="IPR001610">
    <property type="entry name" value="PAC"/>
</dbReference>
<keyword evidence="8" id="KW-1133">Transmembrane helix</keyword>
<evidence type="ECO:0000256" key="2">
    <source>
        <dbReference type="ARBA" id="ARBA00012438"/>
    </source>
</evidence>
<feature type="domain" description="PAS" evidence="10">
    <location>
        <begin position="306"/>
        <end position="376"/>
    </location>
</feature>
<evidence type="ECO:0000256" key="1">
    <source>
        <dbReference type="ARBA" id="ARBA00000085"/>
    </source>
</evidence>
<dbReference type="InterPro" id="IPR005467">
    <property type="entry name" value="His_kinase_dom"/>
</dbReference>
<evidence type="ECO:0000256" key="7">
    <source>
        <dbReference type="ARBA" id="ARBA00023136"/>
    </source>
</evidence>
<dbReference type="InterPro" id="IPR006189">
    <property type="entry name" value="CHASE_dom"/>
</dbReference>
<organism evidence="12 13">
    <name type="scientific">Proteobacteria bacterium 228</name>
    <dbReference type="NCBI Taxonomy" id="2083153"/>
    <lineage>
        <taxon>Bacteria</taxon>
        <taxon>Pseudomonadati</taxon>
        <taxon>Pseudomonadota</taxon>
    </lineage>
</organism>
<dbReference type="SMART" id="SM00091">
    <property type="entry name" value="PAS"/>
    <property type="match status" value="1"/>
</dbReference>
<feature type="transmembrane region" description="Helical" evidence="8">
    <location>
        <begin position="20"/>
        <end position="44"/>
    </location>
</feature>
<dbReference type="InterPro" id="IPR000014">
    <property type="entry name" value="PAS"/>
</dbReference>
<proteinExistence type="predicted"/>
<dbReference type="PROSITE" id="PS00723">
    <property type="entry name" value="POLYPRENYL_SYNTHASE_1"/>
    <property type="match status" value="1"/>
</dbReference>
<dbReference type="PANTHER" id="PTHR43047">
    <property type="entry name" value="TWO-COMPONENT HISTIDINE PROTEIN KINASE"/>
    <property type="match status" value="1"/>
</dbReference>
<protein>
    <recommendedName>
        <fullName evidence="2">histidine kinase</fullName>
        <ecNumber evidence="2">2.7.13.3</ecNumber>
    </recommendedName>
</protein>
<dbReference type="FunFam" id="1.10.287.130:FF:000001">
    <property type="entry name" value="Two-component sensor histidine kinase"/>
    <property type="match status" value="1"/>
</dbReference>
<dbReference type="InterPro" id="IPR013655">
    <property type="entry name" value="PAS_fold_3"/>
</dbReference>
<dbReference type="Gene3D" id="1.10.287.130">
    <property type="match status" value="1"/>
</dbReference>
<evidence type="ECO:0000313" key="13">
    <source>
        <dbReference type="Proteomes" id="UP000238196"/>
    </source>
</evidence>
<dbReference type="SMART" id="SM01079">
    <property type="entry name" value="CHASE"/>
    <property type="match status" value="1"/>
</dbReference>
<dbReference type="InterPro" id="IPR003594">
    <property type="entry name" value="HATPase_dom"/>
</dbReference>
<dbReference type="CDD" id="cd00130">
    <property type="entry name" value="PAS"/>
    <property type="match status" value="1"/>
</dbReference>
<dbReference type="Pfam" id="PF02518">
    <property type="entry name" value="HATPase_c"/>
    <property type="match status" value="1"/>
</dbReference>
<dbReference type="EC" id="2.7.13.3" evidence="2"/>
<dbReference type="FunFam" id="3.30.565.10:FF:000006">
    <property type="entry name" value="Sensor histidine kinase WalK"/>
    <property type="match status" value="1"/>
</dbReference>
<dbReference type="InterPro" id="IPR036890">
    <property type="entry name" value="HATPase_C_sf"/>
</dbReference>
<evidence type="ECO:0000259" key="9">
    <source>
        <dbReference type="PROSITE" id="PS50109"/>
    </source>
</evidence>
<keyword evidence="5" id="KW-0418">Kinase</keyword>
<dbReference type="PANTHER" id="PTHR43047:SF78">
    <property type="entry name" value="SENSORY_REGULATORY PROTEIN RPFC"/>
    <property type="match status" value="1"/>
</dbReference>
<name>A0A2S5KLB1_9PROT</name>
<keyword evidence="3" id="KW-0597">Phosphoprotein</keyword>
<dbReference type="CDD" id="cd16922">
    <property type="entry name" value="HATPase_EvgS-ArcB-TorS-like"/>
    <property type="match status" value="1"/>
</dbReference>
<dbReference type="SUPFAM" id="SSF47384">
    <property type="entry name" value="Homodimeric domain of signal transducing histidine kinase"/>
    <property type="match status" value="1"/>
</dbReference>
<comment type="catalytic activity">
    <reaction evidence="1">
        <text>ATP + protein L-histidine = ADP + protein N-phospho-L-histidine.</text>
        <dbReference type="EC" id="2.7.13.3"/>
    </reaction>
</comment>
<gene>
    <name evidence="12" type="ORF">C4K68_19620</name>
</gene>
<dbReference type="InterPro" id="IPR004358">
    <property type="entry name" value="Sig_transdc_His_kin-like_C"/>
</dbReference>
<dbReference type="SMART" id="SM00388">
    <property type="entry name" value="HisKA"/>
    <property type="match status" value="1"/>
</dbReference>
<feature type="transmembrane region" description="Helical" evidence="8">
    <location>
        <begin position="270"/>
        <end position="289"/>
    </location>
</feature>
<dbReference type="EMBL" id="PRLP01000082">
    <property type="protein sequence ID" value="PPC75611.1"/>
    <property type="molecule type" value="Genomic_DNA"/>
</dbReference>
<evidence type="ECO:0000256" key="5">
    <source>
        <dbReference type="ARBA" id="ARBA00022777"/>
    </source>
</evidence>